<dbReference type="Pfam" id="PF00078">
    <property type="entry name" value="RVT_1"/>
    <property type="match status" value="1"/>
</dbReference>
<evidence type="ECO:0000313" key="2">
    <source>
        <dbReference type="EMBL" id="KAF7113154.1"/>
    </source>
</evidence>
<dbReference type="InterPro" id="IPR052343">
    <property type="entry name" value="Retrotransposon-Effector_Assoc"/>
</dbReference>
<dbReference type="PANTHER" id="PTHR46890">
    <property type="entry name" value="NON-LTR RETROLELEMENT REVERSE TRANSCRIPTASE-LIKE PROTEIN-RELATED"/>
    <property type="match status" value="1"/>
</dbReference>
<dbReference type="PANTHER" id="PTHR46890:SF48">
    <property type="entry name" value="RNA-DIRECTED DNA POLYMERASE"/>
    <property type="match status" value="1"/>
</dbReference>
<evidence type="ECO:0000313" key="3">
    <source>
        <dbReference type="Proteomes" id="UP000626092"/>
    </source>
</evidence>
<accession>A0A834FUW9</accession>
<proteinExistence type="predicted"/>
<dbReference type="Gene3D" id="3.60.10.10">
    <property type="entry name" value="Endonuclease/exonuclease/phosphatase"/>
    <property type="match status" value="1"/>
</dbReference>
<sequence>MERIRRALNFPDSYYINPIGLAGGLALWWDSSISISVDVSSNNVVHTSCQSLHDKKSWAMSFVYGSPSYQDKEVVWDFIRIIVDGVRGPWVCLGDFNEVAMASDKSGGNLPSSTRISSFNNFLNDCGLLDLGFKGQRFTWRNNRTGDAVVMERLDKAYANIDWREDFPQAMVFHEPAIGSDHSPILLSTEEPLKIHRQFRFGSMWTAEEECGDIIGSHWASPRIEDNSTHLVKNLDKCRGIQIFDGVKVRGRRASEVPQHFVGTGGDVLAPALKAKLSPLWSTSNKVSVEQNIRLCRDICNEEIKSAVFELGSLEAPGLDGFPGLFYQKYWDHVKGSVGEMVKDFFEGKANLDKLNRTNLILIPKIPNPEAISQFRPISLCNFAYKIISKILANRLKLLLPTLISQQQSAFIQGRQIHDNIIVAHEVFHYIKHKKRGPKSFMALKLDLSKAFDRVRWNFLEERLRKLGFGEKWIEWVMLCIKTVNFSVVVNGGRAVDLTPSRRIRQGDLLSPYLFLLVADCLSSMISDAVDKELGGVRPDHVNTNWTIQAIIDDIVSLSVNANYVFSWCNRKVNSCAHWIASNSRIGLLSFTSLVIFHLNSAP</sequence>
<dbReference type="SUPFAM" id="SSF56672">
    <property type="entry name" value="DNA/RNA polymerases"/>
    <property type="match status" value="1"/>
</dbReference>
<keyword evidence="3" id="KW-1185">Reference proteome</keyword>
<dbReference type="SUPFAM" id="SSF56219">
    <property type="entry name" value="DNase I-like"/>
    <property type="match status" value="1"/>
</dbReference>
<dbReference type="InterPro" id="IPR036691">
    <property type="entry name" value="Endo/exonu/phosph_ase_sf"/>
</dbReference>
<dbReference type="OrthoDB" id="1749390at2759"/>
<evidence type="ECO:0000259" key="1">
    <source>
        <dbReference type="PROSITE" id="PS50878"/>
    </source>
</evidence>
<dbReference type="EMBL" id="WJXA01000339">
    <property type="protein sequence ID" value="KAF7113154.1"/>
    <property type="molecule type" value="Genomic_DNA"/>
</dbReference>
<dbReference type="InterPro" id="IPR043502">
    <property type="entry name" value="DNA/RNA_pol_sf"/>
</dbReference>
<dbReference type="InterPro" id="IPR000477">
    <property type="entry name" value="RT_dom"/>
</dbReference>
<organism evidence="2 3">
    <name type="scientific">Rhododendron simsii</name>
    <name type="common">Sims's rhododendron</name>
    <dbReference type="NCBI Taxonomy" id="118357"/>
    <lineage>
        <taxon>Eukaryota</taxon>
        <taxon>Viridiplantae</taxon>
        <taxon>Streptophyta</taxon>
        <taxon>Embryophyta</taxon>
        <taxon>Tracheophyta</taxon>
        <taxon>Spermatophyta</taxon>
        <taxon>Magnoliopsida</taxon>
        <taxon>eudicotyledons</taxon>
        <taxon>Gunneridae</taxon>
        <taxon>Pentapetalae</taxon>
        <taxon>asterids</taxon>
        <taxon>Ericales</taxon>
        <taxon>Ericaceae</taxon>
        <taxon>Ericoideae</taxon>
        <taxon>Rhodoreae</taxon>
        <taxon>Rhododendron</taxon>
    </lineage>
</organism>
<feature type="domain" description="Reverse transcriptase" evidence="1">
    <location>
        <begin position="344"/>
        <end position="603"/>
    </location>
</feature>
<protein>
    <recommendedName>
        <fullName evidence="1">Reverse transcriptase domain-containing protein</fullName>
    </recommendedName>
</protein>
<comment type="caution">
    <text evidence="2">The sequence shown here is derived from an EMBL/GenBank/DDBJ whole genome shotgun (WGS) entry which is preliminary data.</text>
</comment>
<dbReference type="AlphaFoldDB" id="A0A834FUW9"/>
<reference evidence="2" key="1">
    <citation type="submission" date="2019-11" db="EMBL/GenBank/DDBJ databases">
        <authorList>
            <person name="Liu Y."/>
            <person name="Hou J."/>
            <person name="Li T.-Q."/>
            <person name="Guan C.-H."/>
            <person name="Wu X."/>
            <person name="Wu H.-Z."/>
            <person name="Ling F."/>
            <person name="Zhang R."/>
            <person name="Shi X.-G."/>
            <person name="Ren J.-P."/>
            <person name="Chen E.-F."/>
            <person name="Sun J.-M."/>
        </authorList>
    </citation>
    <scope>NUCLEOTIDE SEQUENCE</scope>
    <source>
        <strain evidence="2">Adult_tree_wgs_1</strain>
        <tissue evidence="2">Leaves</tissue>
    </source>
</reference>
<name>A0A834FUW9_RHOSS</name>
<dbReference type="CDD" id="cd01650">
    <property type="entry name" value="RT_nLTR_like"/>
    <property type="match status" value="1"/>
</dbReference>
<dbReference type="PROSITE" id="PS50878">
    <property type="entry name" value="RT_POL"/>
    <property type="match status" value="1"/>
</dbReference>
<dbReference type="Proteomes" id="UP000626092">
    <property type="component" value="Unassembled WGS sequence"/>
</dbReference>
<gene>
    <name evidence="2" type="ORF">RHSIM_RhsimUnG0155100</name>
</gene>